<evidence type="ECO:0000256" key="4">
    <source>
        <dbReference type="ARBA" id="ARBA00022553"/>
    </source>
</evidence>
<evidence type="ECO:0000256" key="12">
    <source>
        <dbReference type="ARBA" id="ARBA00022989"/>
    </source>
</evidence>
<keyword evidence="11" id="KW-0693">Viral RNA replication</keyword>
<evidence type="ECO:0000256" key="6">
    <source>
        <dbReference type="ARBA" id="ARBA00022692"/>
    </source>
</evidence>
<dbReference type="Pfam" id="PF13365">
    <property type="entry name" value="Trypsin_2"/>
    <property type="match status" value="1"/>
</dbReference>
<keyword evidence="12 17" id="KW-1133">Transmembrane helix</keyword>
<evidence type="ECO:0000256" key="16">
    <source>
        <dbReference type="SAM" id="MobiDB-lite"/>
    </source>
</evidence>
<feature type="transmembrane region" description="Helical" evidence="17">
    <location>
        <begin position="266"/>
        <end position="287"/>
    </location>
</feature>
<evidence type="ECO:0000256" key="14">
    <source>
        <dbReference type="ARBA" id="ARBA00045910"/>
    </source>
</evidence>
<dbReference type="GO" id="GO:0075523">
    <property type="term" value="P:viral translational frameshifting"/>
    <property type="evidence" value="ECO:0007669"/>
    <property type="project" value="UniProtKB-KW"/>
</dbReference>
<evidence type="ECO:0000256" key="9">
    <source>
        <dbReference type="ARBA" id="ARBA00022825"/>
    </source>
</evidence>
<evidence type="ECO:0000256" key="17">
    <source>
        <dbReference type="SAM" id="Phobius"/>
    </source>
</evidence>
<evidence type="ECO:0000256" key="5">
    <source>
        <dbReference type="ARBA" id="ARBA00022670"/>
    </source>
</evidence>
<dbReference type="InterPro" id="IPR045836">
    <property type="entry name" value="Astro_VPg"/>
</dbReference>
<dbReference type="InterPro" id="IPR043504">
    <property type="entry name" value="Peptidase_S1_PA_chymotrypsin"/>
</dbReference>
<sequence>MVSVAPYFFSQADEDMHFGSTAARRHMTAEMINTLPPFHKDTPLHYDWIVRPFIFPCNQFVTERLVVVTGGLENGEYASYCFDGSWVKIQDLKHVHLLRYLRLFNRADSLRTRLRIAQDDHSTLILDHQLLRHELERLRGTTPGRRTVPMYLILLAGLLIFLCLFPTTNAQETGPFSPGAYKYWQGYVDRSLRLKDELEIRLKLALGNITFQDRIDALKQVIQLSFIPKFHYANYIFSFFHFWGMWNIFTIIMTVVTLLKSKNPVLDIVLLVLAHFSEWKMAILPFIPGFTDAGLTVAIVIMGIYIFDPYMAITAALLQFPIFGTIAATQSDWDFIQTLRSALLVIIATLSTHASLVLTGNSNYVFVIILTYRVFKLLTAAVTEKIELKDINGKVIGVIPTNIKTRAFNFAQKLKQLRNSVETFYVVKPDAICQIRVDGGVGTGFFLGNDIVTANHVVGNNKCVEVDYKGIIYQAKVRHAPEKDVCFITIPGDLKPGARFKLAKNPDYSKIVVSAYVADQFVVSTATGLAHGDTISYAMQTADGMSGAPVCDSNGRVLGVHQTNTGYTGGAVIVRPEDFNPVKEPTEVERLKAELEALREQMAAKEQEKTQVQEPPKTEQPTMNQCFFSESDIIALIRQAMQREMQVLRDELNAQGFGQKKKGKNKKGRGAIRRRAGFKGKKYLTEEEYKALLEKGLSREALLELIDSIIEERIGFPEWSDPEFSDDGDIMGDDIEYDARDWSMMQKQVVKAKQVITPGVKAQDLVCPKPAKASTSEEPQVTELAVATIPEVKENKEFCQRWGNAPVWEAYDFEWDEASAQDLLPKNENLTQVDKIILGAKITKLRTIIKNAIESSNYSELPKAVFDLDTFAWEMGLEGFLQMLQKKRKQQAPQEPKNGKRGPKAGPPRGTN</sequence>
<dbReference type="EMBL" id="JN420351">
    <property type="protein sequence ID" value="AEM37614.1"/>
    <property type="molecule type" value="Genomic_RNA"/>
</dbReference>
<dbReference type="SUPFAM" id="SSF50494">
    <property type="entry name" value="Trypsin-like serine proteases"/>
    <property type="match status" value="1"/>
</dbReference>
<evidence type="ECO:0000256" key="11">
    <source>
        <dbReference type="ARBA" id="ARBA00022953"/>
    </source>
</evidence>
<dbReference type="GO" id="GO:0004252">
    <property type="term" value="F:serine-type endopeptidase activity"/>
    <property type="evidence" value="ECO:0007669"/>
    <property type="project" value="InterPro"/>
</dbReference>
<evidence type="ECO:0000256" key="2">
    <source>
        <dbReference type="ARBA" id="ARBA00011245"/>
    </source>
</evidence>
<dbReference type="GO" id="GO:0006508">
    <property type="term" value="P:proteolysis"/>
    <property type="evidence" value="ECO:0007669"/>
    <property type="project" value="UniProtKB-KW"/>
</dbReference>
<dbReference type="GO" id="GO:0070008">
    <property type="term" value="F:serine-type exopeptidase activity"/>
    <property type="evidence" value="ECO:0007669"/>
    <property type="project" value="InterPro"/>
</dbReference>
<dbReference type="MEROPS" id="S01.109"/>
<evidence type="ECO:0000256" key="15">
    <source>
        <dbReference type="ARBA" id="ARBA00047383"/>
    </source>
</evidence>
<reference evidence="18" key="1">
    <citation type="journal article" date="2011" name="J. Virol.">
        <title>The fecal viral flora of california sea lions.</title>
        <authorList>
            <person name="Li L."/>
            <person name="Shan T."/>
            <person name="Wang C."/>
            <person name="Cote C."/>
            <person name="Kolman J."/>
            <person name="Onions D."/>
            <person name="Gulland F.M."/>
            <person name="Delwart E."/>
        </authorList>
    </citation>
    <scope>NUCLEOTIDE SEQUENCE</scope>
    <source>
        <strain evidence="18">1136</strain>
    </source>
</reference>
<keyword evidence="4" id="KW-0597">Phosphoprotein</keyword>
<keyword evidence="9" id="KW-0720">Serine protease</keyword>
<keyword evidence="6 17" id="KW-0812">Transmembrane</keyword>
<evidence type="ECO:0000256" key="10">
    <source>
        <dbReference type="ARBA" id="ARBA00022870"/>
    </source>
</evidence>
<evidence type="ECO:0000313" key="18">
    <source>
        <dbReference type="EMBL" id="AEM37614.1"/>
    </source>
</evidence>
<evidence type="ECO:0000256" key="1">
    <source>
        <dbReference type="ARBA" id="ARBA00004301"/>
    </source>
</evidence>
<keyword evidence="3" id="KW-0191">Covalent protein-RNA linkage</keyword>
<dbReference type="Pfam" id="PF19416">
    <property type="entry name" value="Astro_VPg"/>
    <property type="match status" value="1"/>
</dbReference>
<feature type="region of interest" description="Disordered" evidence="16">
    <location>
        <begin position="603"/>
        <end position="623"/>
    </location>
</feature>
<comment type="subcellular location">
    <subcellularLocation>
        <location evidence="1">Host membrane</location>
        <topology evidence="1">Multi-pass membrane protein</topology>
    </subcellularLocation>
</comment>
<comment type="function">
    <text evidence="14">Responsible for the cleavage of the polyprotein into functional products.</text>
</comment>
<feature type="transmembrane region" description="Helical" evidence="17">
    <location>
        <begin position="148"/>
        <end position="167"/>
    </location>
</feature>
<evidence type="ECO:0000256" key="8">
    <source>
        <dbReference type="ARBA" id="ARBA00022801"/>
    </source>
</evidence>
<protein>
    <submittedName>
        <fullName evidence="18">Nonstructural protein</fullName>
    </submittedName>
</protein>
<organism evidence="18">
    <name type="scientific">California sea lion astrovirus 4</name>
    <dbReference type="NCBI Taxonomy" id="1073953"/>
    <lineage>
        <taxon>Viruses</taxon>
        <taxon>Riboviria</taxon>
        <taxon>Orthornavirae</taxon>
        <taxon>Pisuviricota</taxon>
        <taxon>Stelpaviricetes</taxon>
        <taxon>Stellavirales</taxon>
        <taxon>Astroviridae</taxon>
    </lineage>
</organism>
<name>G1JYT5_9VIRU</name>
<keyword evidence="5" id="KW-0645">Protease</keyword>
<proteinExistence type="predicted"/>
<dbReference type="Gene3D" id="2.40.10.10">
    <property type="entry name" value="Trypsin-like serine proteases"/>
    <property type="match status" value="2"/>
</dbReference>
<dbReference type="InterPro" id="IPR045833">
    <property type="entry name" value="Astro_p19"/>
</dbReference>
<evidence type="ECO:0000256" key="13">
    <source>
        <dbReference type="ARBA" id="ARBA00023136"/>
    </source>
</evidence>
<keyword evidence="10" id="KW-1043">Host membrane</keyword>
<comment type="subunit">
    <text evidence="2">Monomer.</text>
</comment>
<dbReference type="InterPro" id="IPR045835">
    <property type="entry name" value="Astro_1A"/>
</dbReference>
<keyword evidence="8" id="KW-0378">Hydrolase</keyword>
<dbReference type="Pfam" id="PF19414">
    <property type="entry name" value="Astro_p19"/>
    <property type="match status" value="1"/>
</dbReference>
<keyword evidence="13 17" id="KW-0472">Membrane</keyword>
<accession>G1JYT5</accession>
<dbReference type="InterPro" id="IPR009003">
    <property type="entry name" value="Peptidase_S1_PA"/>
</dbReference>
<feature type="transmembrane region" description="Helical" evidence="17">
    <location>
        <begin position="235"/>
        <end position="259"/>
    </location>
</feature>
<feature type="transmembrane region" description="Helical" evidence="17">
    <location>
        <begin position="293"/>
        <end position="318"/>
    </location>
</feature>
<dbReference type="Pfam" id="PF12285">
    <property type="entry name" value="Astrovir_pp_1"/>
    <property type="match status" value="1"/>
</dbReference>
<dbReference type="InterPro" id="IPR022068">
    <property type="entry name" value="Mamastrovirus_p20"/>
</dbReference>
<dbReference type="Pfam" id="PF19415">
    <property type="entry name" value="Astro_1A"/>
    <property type="match status" value="1"/>
</dbReference>
<dbReference type="GO" id="GO:0033644">
    <property type="term" value="C:host cell membrane"/>
    <property type="evidence" value="ECO:0007669"/>
    <property type="project" value="UniProtKB-SubCell"/>
</dbReference>
<keyword evidence="7" id="KW-0688">Ribosomal frameshifting</keyword>
<comment type="catalytic activity">
    <reaction evidence="15">
        <text>RNA(n) + a ribonucleoside 5'-triphosphate = RNA(n+1) + diphosphate</text>
        <dbReference type="Rhea" id="RHEA:21248"/>
        <dbReference type="Rhea" id="RHEA-COMP:14527"/>
        <dbReference type="Rhea" id="RHEA-COMP:17342"/>
        <dbReference type="ChEBI" id="CHEBI:33019"/>
        <dbReference type="ChEBI" id="CHEBI:61557"/>
        <dbReference type="ChEBI" id="CHEBI:140395"/>
    </reaction>
</comment>
<evidence type="ECO:0000256" key="7">
    <source>
        <dbReference type="ARBA" id="ARBA00022758"/>
    </source>
</evidence>
<feature type="region of interest" description="Disordered" evidence="16">
    <location>
        <begin position="885"/>
        <end position="912"/>
    </location>
</feature>
<evidence type="ECO:0000256" key="3">
    <source>
        <dbReference type="ARBA" id="ARBA00022520"/>
    </source>
</evidence>